<dbReference type="Gene3D" id="3.30.565.10">
    <property type="entry name" value="Histidine kinase-like ATPase, C-terminal domain"/>
    <property type="match status" value="1"/>
</dbReference>
<dbReference type="InterPro" id="IPR036890">
    <property type="entry name" value="HATPase_C_sf"/>
</dbReference>
<comment type="caution">
    <text evidence="1">The sequence shown here is derived from an EMBL/GenBank/DDBJ whole genome shotgun (WGS) entry which is preliminary data.</text>
</comment>
<keyword evidence="1" id="KW-0808">Transferase</keyword>
<dbReference type="Proteomes" id="UP001519294">
    <property type="component" value="Unassembled WGS sequence"/>
</dbReference>
<name>A0ABS4SC52_9BACI</name>
<dbReference type="SUPFAM" id="SSF55874">
    <property type="entry name" value="ATPase domain of HSP90 chaperone/DNA topoisomerase II/histidine kinase"/>
    <property type="match status" value="1"/>
</dbReference>
<dbReference type="EMBL" id="JAGIKX010000032">
    <property type="protein sequence ID" value="MBP2258691.1"/>
    <property type="molecule type" value="Genomic_DNA"/>
</dbReference>
<gene>
    <name evidence="1" type="ORF">J2Z81_002675</name>
</gene>
<keyword evidence="1" id="KW-0418">Kinase</keyword>
<keyword evidence="2" id="KW-1185">Reference proteome</keyword>
<evidence type="ECO:0000313" key="1">
    <source>
        <dbReference type="EMBL" id="MBP2258691.1"/>
    </source>
</evidence>
<evidence type="ECO:0000313" key="2">
    <source>
        <dbReference type="Proteomes" id="UP001519294"/>
    </source>
</evidence>
<dbReference type="GO" id="GO:0016301">
    <property type="term" value="F:kinase activity"/>
    <property type="evidence" value="ECO:0007669"/>
    <property type="project" value="UniProtKB-KW"/>
</dbReference>
<protein>
    <submittedName>
        <fullName evidence="1">Signal transduction histidine kinase</fullName>
    </submittedName>
</protein>
<accession>A0ABS4SC52</accession>
<proteinExistence type="predicted"/>
<sequence length="75" mass="8506">MPEHDVIIISDDSAVTRVIENLIFNAITHSDGNIIISLEEKDSKARLTVRNDTHSLTEKMLIGCLIDFIWQINLD</sequence>
<organism evidence="1 2">
    <name type="scientific">Virgibacillus alimentarius</name>
    <dbReference type="NCBI Taxonomy" id="698769"/>
    <lineage>
        <taxon>Bacteria</taxon>
        <taxon>Bacillati</taxon>
        <taxon>Bacillota</taxon>
        <taxon>Bacilli</taxon>
        <taxon>Bacillales</taxon>
        <taxon>Bacillaceae</taxon>
        <taxon>Virgibacillus</taxon>
    </lineage>
</organism>
<reference evidence="1 2" key="1">
    <citation type="submission" date="2021-03" db="EMBL/GenBank/DDBJ databases">
        <title>Genomic Encyclopedia of Type Strains, Phase IV (KMG-IV): sequencing the most valuable type-strain genomes for metagenomic binning, comparative biology and taxonomic classification.</title>
        <authorList>
            <person name="Goeker M."/>
        </authorList>
    </citation>
    <scope>NUCLEOTIDE SEQUENCE [LARGE SCALE GENOMIC DNA]</scope>
    <source>
        <strain evidence="1 2">DSM 25790</strain>
    </source>
</reference>